<dbReference type="OrthoDB" id="639767at2759"/>
<accession>A0A9W8EHP9</accession>
<dbReference type="PANTHER" id="PTHR11999">
    <property type="entry name" value="GROUP II PYRIDOXAL-5-PHOSPHATE DECARBOXYLASE"/>
    <property type="match status" value="1"/>
</dbReference>
<name>A0A9W8EHP9_9FUNG</name>
<keyword evidence="1" id="KW-0456">Lyase</keyword>
<comment type="caution">
    <text evidence="2">The sequence shown here is derived from an EMBL/GenBank/DDBJ whole genome shotgun (WGS) entry which is preliminary data.</text>
</comment>
<evidence type="ECO:0000313" key="2">
    <source>
        <dbReference type="EMBL" id="KAJ2001117.1"/>
    </source>
</evidence>
<keyword evidence="3" id="KW-1185">Reference proteome</keyword>
<dbReference type="SUPFAM" id="SSF53383">
    <property type="entry name" value="PLP-dependent transferases"/>
    <property type="match status" value="1"/>
</dbReference>
<keyword evidence="1" id="KW-0210">Decarboxylase</keyword>
<proteinExistence type="predicted"/>
<dbReference type="Gene3D" id="1.20.1340.10">
    <property type="entry name" value="dopa decarboxylase, N-terminal domain"/>
    <property type="match status" value="1"/>
</dbReference>
<protein>
    <submittedName>
        <fullName evidence="2">Uncharacterized protein</fullName>
    </submittedName>
</protein>
<dbReference type="Proteomes" id="UP001150907">
    <property type="component" value="Unassembled WGS sequence"/>
</dbReference>
<feature type="non-terminal residue" evidence="2">
    <location>
        <position position="71"/>
    </location>
</feature>
<dbReference type="InterPro" id="IPR010977">
    <property type="entry name" value="Aromatic_deC"/>
</dbReference>
<sequence>MDTEQLRRQGKIVLEEMAKYYDNIEGIPLMATAKPGHLYSLIPHTIPDEPESLEMIQRSLKEKIMPGIAHW</sequence>
<dbReference type="EMBL" id="JANBQF010000443">
    <property type="protein sequence ID" value="KAJ2001117.1"/>
    <property type="molecule type" value="Genomic_DNA"/>
</dbReference>
<dbReference type="GO" id="GO:0005737">
    <property type="term" value="C:cytoplasm"/>
    <property type="evidence" value="ECO:0007669"/>
    <property type="project" value="TreeGrafter"/>
</dbReference>
<dbReference type="AlphaFoldDB" id="A0A9W8EHP9"/>
<dbReference type="GO" id="GO:0016831">
    <property type="term" value="F:carboxy-lyase activity"/>
    <property type="evidence" value="ECO:0007669"/>
    <property type="project" value="UniProtKB-KW"/>
</dbReference>
<evidence type="ECO:0000256" key="1">
    <source>
        <dbReference type="ARBA" id="ARBA00022793"/>
    </source>
</evidence>
<dbReference type="InterPro" id="IPR015424">
    <property type="entry name" value="PyrdxlP-dep_Trfase"/>
</dbReference>
<gene>
    <name evidence="2" type="ORF">H4R26_004293</name>
</gene>
<dbReference type="PANTHER" id="PTHR11999:SF70">
    <property type="entry name" value="MIP05841P"/>
    <property type="match status" value="1"/>
</dbReference>
<organism evidence="2 3">
    <name type="scientific">Coemansia thaxteri</name>
    <dbReference type="NCBI Taxonomy" id="2663907"/>
    <lineage>
        <taxon>Eukaryota</taxon>
        <taxon>Fungi</taxon>
        <taxon>Fungi incertae sedis</taxon>
        <taxon>Zoopagomycota</taxon>
        <taxon>Kickxellomycotina</taxon>
        <taxon>Kickxellomycetes</taxon>
        <taxon>Kickxellales</taxon>
        <taxon>Kickxellaceae</taxon>
        <taxon>Coemansia</taxon>
    </lineage>
</organism>
<reference evidence="2" key="1">
    <citation type="submission" date="2022-07" db="EMBL/GenBank/DDBJ databases">
        <title>Phylogenomic reconstructions and comparative analyses of Kickxellomycotina fungi.</title>
        <authorList>
            <person name="Reynolds N.K."/>
            <person name="Stajich J.E."/>
            <person name="Barry K."/>
            <person name="Grigoriev I.V."/>
            <person name="Crous P."/>
            <person name="Smith M.E."/>
        </authorList>
    </citation>
    <scope>NUCLEOTIDE SEQUENCE</scope>
    <source>
        <strain evidence="2">IMI 214461</strain>
    </source>
</reference>
<dbReference type="GO" id="GO:0006520">
    <property type="term" value="P:amino acid metabolic process"/>
    <property type="evidence" value="ECO:0007669"/>
    <property type="project" value="InterPro"/>
</dbReference>
<evidence type="ECO:0000313" key="3">
    <source>
        <dbReference type="Proteomes" id="UP001150907"/>
    </source>
</evidence>
<dbReference type="PRINTS" id="PR00800">
    <property type="entry name" value="YHDCRBOXLASE"/>
</dbReference>